<keyword evidence="3" id="KW-1185">Reference proteome</keyword>
<organism evidence="2 3">
    <name type="scientific">Elysia marginata</name>
    <dbReference type="NCBI Taxonomy" id="1093978"/>
    <lineage>
        <taxon>Eukaryota</taxon>
        <taxon>Metazoa</taxon>
        <taxon>Spiralia</taxon>
        <taxon>Lophotrochozoa</taxon>
        <taxon>Mollusca</taxon>
        <taxon>Gastropoda</taxon>
        <taxon>Heterobranchia</taxon>
        <taxon>Euthyneura</taxon>
        <taxon>Panpulmonata</taxon>
        <taxon>Sacoglossa</taxon>
        <taxon>Placobranchoidea</taxon>
        <taxon>Plakobranchidae</taxon>
        <taxon>Elysia</taxon>
    </lineage>
</organism>
<reference evidence="2 3" key="1">
    <citation type="journal article" date="2021" name="Elife">
        <title>Chloroplast acquisition without the gene transfer in kleptoplastic sea slugs, Plakobranchus ocellatus.</title>
        <authorList>
            <person name="Maeda T."/>
            <person name="Takahashi S."/>
            <person name="Yoshida T."/>
            <person name="Shimamura S."/>
            <person name="Takaki Y."/>
            <person name="Nagai Y."/>
            <person name="Toyoda A."/>
            <person name="Suzuki Y."/>
            <person name="Arimoto A."/>
            <person name="Ishii H."/>
            <person name="Satoh N."/>
            <person name="Nishiyama T."/>
            <person name="Hasebe M."/>
            <person name="Maruyama T."/>
            <person name="Minagawa J."/>
            <person name="Obokata J."/>
            <person name="Shigenobu S."/>
        </authorList>
    </citation>
    <scope>NUCLEOTIDE SEQUENCE [LARGE SCALE GENOMIC DNA]</scope>
</reference>
<dbReference type="AlphaFoldDB" id="A0AAV4HL50"/>
<evidence type="ECO:0000313" key="2">
    <source>
        <dbReference type="EMBL" id="GFR97521.1"/>
    </source>
</evidence>
<dbReference type="EMBL" id="BMAT01009044">
    <property type="protein sequence ID" value="GFR97521.1"/>
    <property type="molecule type" value="Genomic_DNA"/>
</dbReference>
<feature type="compositionally biased region" description="Polar residues" evidence="1">
    <location>
        <begin position="46"/>
        <end position="66"/>
    </location>
</feature>
<accession>A0AAV4HL50</accession>
<comment type="caution">
    <text evidence="2">The sequence shown here is derived from an EMBL/GenBank/DDBJ whole genome shotgun (WGS) entry which is preliminary data.</text>
</comment>
<evidence type="ECO:0000256" key="1">
    <source>
        <dbReference type="SAM" id="MobiDB-lite"/>
    </source>
</evidence>
<name>A0AAV4HL50_9GAST</name>
<feature type="region of interest" description="Disordered" evidence="1">
    <location>
        <begin position="46"/>
        <end position="69"/>
    </location>
</feature>
<evidence type="ECO:0000313" key="3">
    <source>
        <dbReference type="Proteomes" id="UP000762676"/>
    </source>
</evidence>
<protein>
    <submittedName>
        <fullName evidence="2">Uncharacterized protein</fullName>
    </submittedName>
</protein>
<gene>
    <name evidence="2" type="ORF">ElyMa_004479800</name>
</gene>
<proteinExistence type="predicted"/>
<dbReference type="Proteomes" id="UP000762676">
    <property type="component" value="Unassembled WGS sequence"/>
</dbReference>
<sequence>MFSPSHTQLDAADQNINQIFSPDETDLEKLSVPIVHDRPYITDSDNVFNSNTYNRSNSENVSPLQNEDQRARVERARATLPRNLVLKPSSVSPGVSTDWFSSVNEIRH</sequence>